<dbReference type="OrthoDB" id="3669864at2"/>
<evidence type="ECO:0000313" key="2">
    <source>
        <dbReference type="EMBL" id="TQV88656.1"/>
    </source>
</evidence>
<dbReference type="SUPFAM" id="SSF55486">
    <property type="entry name" value="Metalloproteases ('zincins'), catalytic domain"/>
    <property type="match status" value="1"/>
</dbReference>
<proteinExistence type="predicted"/>
<feature type="chain" id="PRO_5021886760" description="Peptidase metallopeptidase domain-containing protein" evidence="1">
    <location>
        <begin position="26"/>
        <end position="241"/>
    </location>
</feature>
<evidence type="ECO:0000256" key="1">
    <source>
        <dbReference type="SAM" id="SignalP"/>
    </source>
</evidence>
<evidence type="ECO:0008006" key="4">
    <source>
        <dbReference type="Google" id="ProtNLM"/>
    </source>
</evidence>
<accession>A0A545UGQ4</accession>
<organism evidence="2 3">
    <name type="scientific">Aliikangiella coralliicola</name>
    <dbReference type="NCBI Taxonomy" id="2592383"/>
    <lineage>
        <taxon>Bacteria</taxon>
        <taxon>Pseudomonadati</taxon>
        <taxon>Pseudomonadota</taxon>
        <taxon>Gammaproteobacteria</taxon>
        <taxon>Oceanospirillales</taxon>
        <taxon>Pleioneaceae</taxon>
        <taxon>Aliikangiella</taxon>
    </lineage>
</organism>
<dbReference type="Proteomes" id="UP000315439">
    <property type="component" value="Unassembled WGS sequence"/>
</dbReference>
<dbReference type="AlphaFoldDB" id="A0A545UGQ4"/>
<dbReference type="RefSeq" id="WP_142893164.1">
    <property type="nucleotide sequence ID" value="NZ_ML660162.1"/>
</dbReference>
<feature type="signal peptide" evidence="1">
    <location>
        <begin position="1"/>
        <end position="25"/>
    </location>
</feature>
<reference evidence="2 3" key="1">
    <citation type="submission" date="2019-07" db="EMBL/GenBank/DDBJ databases">
        <title>Draft genome for Aliikangiella sp. M105.</title>
        <authorList>
            <person name="Wang G."/>
        </authorList>
    </citation>
    <scope>NUCLEOTIDE SEQUENCE [LARGE SCALE GENOMIC DNA]</scope>
    <source>
        <strain evidence="2 3">M105</strain>
    </source>
</reference>
<gene>
    <name evidence="2" type="ORF">FLL46_09070</name>
</gene>
<dbReference type="EMBL" id="VIKS01000004">
    <property type="protein sequence ID" value="TQV88656.1"/>
    <property type="molecule type" value="Genomic_DNA"/>
</dbReference>
<dbReference type="InterPro" id="IPR024079">
    <property type="entry name" value="MetalloPept_cat_dom_sf"/>
</dbReference>
<dbReference type="Gene3D" id="3.40.390.10">
    <property type="entry name" value="Collagenase (Catalytic Domain)"/>
    <property type="match status" value="1"/>
</dbReference>
<name>A0A545UGQ4_9GAMM</name>
<evidence type="ECO:0000313" key="3">
    <source>
        <dbReference type="Proteomes" id="UP000315439"/>
    </source>
</evidence>
<protein>
    <recommendedName>
        <fullName evidence="4">Peptidase metallopeptidase domain-containing protein</fullName>
    </recommendedName>
</protein>
<sequence length="241" mass="27435">MNRTFIQLTIAYLLLALSYSQTGRAAVLVKDKMWPQNMVLNVVFLDGSAQQIDLVKNIAPLWVENTSLKLRFISKIDSKSIDTHIRISFSSHTGSMLGDHGDYAGTTPTLLLNRLSQEQLAPELAKRYVLHEFGHALGFEHEYRNPTWPFGNAPIQKHIENCIPRMKQLGYLGQKATIKCREINQPLPSQKINATIYDQHSIMNYPQVVVLEDNTEKLILAKSELSALDKLAMERWYGLQQ</sequence>
<dbReference type="GO" id="GO:0008237">
    <property type="term" value="F:metallopeptidase activity"/>
    <property type="evidence" value="ECO:0007669"/>
    <property type="project" value="InterPro"/>
</dbReference>
<keyword evidence="1" id="KW-0732">Signal</keyword>
<keyword evidence="3" id="KW-1185">Reference proteome</keyword>
<comment type="caution">
    <text evidence="2">The sequence shown here is derived from an EMBL/GenBank/DDBJ whole genome shotgun (WGS) entry which is preliminary data.</text>
</comment>